<evidence type="ECO:0000313" key="3">
    <source>
        <dbReference type="Proteomes" id="UP000305233"/>
    </source>
</evidence>
<dbReference type="RefSeq" id="WP_136453169.1">
    <property type="nucleotide sequence ID" value="NZ_SSWH01000002.1"/>
</dbReference>
<keyword evidence="1" id="KW-0472">Membrane</keyword>
<feature type="transmembrane region" description="Helical" evidence="1">
    <location>
        <begin position="237"/>
        <end position="257"/>
    </location>
</feature>
<protein>
    <submittedName>
        <fullName evidence="2">ABC transporter permease</fullName>
    </submittedName>
</protein>
<dbReference type="GO" id="GO:0140359">
    <property type="term" value="F:ABC-type transporter activity"/>
    <property type="evidence" value="ECO:0007669"/>
    <property type="project" value="InterPro"/>
</dbReference>
<evidence type="ECO:0000256" key="1">
    <source>
        <dbReference type="SAM" id="Phobius"/>
    </source>
</evidence>
<dbReference type="EMBL" id="SSWH01000002">
    <property type="protein sequence ID" value="THJ67972.1"/>
    <property type="molecule type" value="Genomic_DNA"/>
</dbReference>
<dbReference type="PANTHER" id="PTHR37305">
    <property type="entry name" value="INTEGRAL MEMBRANE PROTEIN-RELATED"/>
    <property type="match status" value="1"/>
</dbReference>
<dbReference type="Proteomes" id="UP000305233">
    <property type="component" value="Unassembled WGS sequence"/>
</dbReference>
<keyword evidence="1" id="KW-1133">Transmembrane helix</keyword>
<organism evidence="2 3">
    <name type="scientific">Arthrobacter echini</name>
    <dbReference type="NCBI Taxonomy" id="1529066"/>
    <lineage>
        <taxon>Bacteria</taxon>
        <taxon>Bacillati</taxon>
        <taxon>Actinomycetota</taxon>
        <taxon>Actinomycetes</taxon>
        <taxon>Micrococcales</taxon>
        <taxon>Micrococcaceae</taxon>
        <taxon>Arthrobacter</taxon>
    </lineage>
</organism>
<feature type="transmembrane region" description="Helical" evidence="1">
    <location>
        <begin position="155"/>
        <end position="178"/>
    </location>
</feature>
<feature type="transmembrane region" description="Helical" evidence="1">
    <location>
        <begin position="123"/>
        <end position="143"/>
    </location>
</feature>
<dbReference type="PANTHER" id="PTHR37305:SF1">
    <property type="entry name" value="MEMBRANE PROTEIN"/>
    <property type="match status" value="1"/>
</dbReference>
<name>A0A4S5E8U3_9MICC</name>
<dbReference type="OrthoDB" id="3686802at2"/>
<feature type="transmembrane region" description="Helical" evidence="1">
    <location>
        <begin position="12"/>
        <end position="33"/>
    </location>
</feature>
<dbReference type="GO" id="GO:0005886">
    <property type="term" value="C:plasma membrane"/>
    <property type="evidence" value="ECO:0007669"/>
    <property type="project" value="UniProtKB-SubCell"/>
</dbReference>
<dbReference type="Pfam" id="PF12679">
    <property type="entry name" value="ABC2_membrane_2"/>
    <property type="match status" value="1"/>
</dbReference>
<reference evidence="2 3" key="1">
    <citation type="submission" date="2019-04" db="EMBL/GenBank/DDBJ databases">
        <authorList>
            <person name="Liu Q."/>
            <person name="Xin Y.-H."/>
        </authorList>
    </citation>
    <scope>NUCLEOTIDE SEQUENCE [LARGE SCALE GENOMIC DNA]</scope>
    <source>
        <strain evidence="2 3">AM23</strain>
    </source>
</reference>
<sequence>MPILIQFLRAGARNLLIWAVALVAVMAMYLSFYPSLGGAASGMTELVDQLPEGMVKAIGYDQIATGAGYAQSTFFGLLGFFLGTAAAVAWGTRAVAGDEESGMLELTLAHPVSRLQLVTERTLAILTRLTVLGVVLGLALAAMSGPFDLGLEGSHIVAVVAAWVLLTFTIAMAALMGGAVFGSRVAALGIGAGVGVVAFLLNALGAQSEENAWMSDISPFSWAYGERPLAQGWDGGGLGLLAALAAVFVATALLAFARRDLRS</sequence>
<evidence type="ECO:0000313" key="2">
    <source>
        <dbReference type="EMBL" id="THJ67972.1"/>
    </source>
</evidence>
<keyword evidence="3" id="KW-1185">Reference proteome</keyword>
<dbReference type="AlphaFoldDB" id="A0A4S5E8U3"/>
<keyword evidence="1" id="KW-0812">Transmembrane</keyword>
<comment type="caution">
    <text evidence="2">The sequence shown here is derived from an EMBL/GenBank/DDBJ whole genome shotgun (WGS) entry which is preliminary data.</text>
</comment>
<proteinExistence type="predicted"/>
<feature type="transmembrane region" description="Helical" evidence="1">
    <location>
        <begin position="185"/>
        <end position="205"/>
    </location>
</feature>
<accession>A0A4S5E8U3</accession>
<feature type="transmembrane region" description="Helical" evidence="1">
    <location>
        <begin position="74"/>
        <end position="96"/>
    </location>
</feature>
<gene>
    <name evidence="2" type="ORF">E8P82_03890</name>
</gene>